<keyword evidence="1" id="KW-0238">DNA-binding</keyword>
<organism evidence="3 4">
    <name type="scientific">Haloglomus irregulare</name>
    <dbReference type="NCBI Taxonomy" id="2234134"/>
    <lineage>
        <taxon>Archaea</taxon>
        <taxon>Methanobacteriati</taxon>
        <taxon>Methanobacteriota</taxon>
        <taxon>Stenosarchaea group</taxon>
        <taxon>Halobacteria</taxon>
        <taxon>Halobacteriales</taxon>
        <taxon>Natronomonadaceae</taxon>
        <taxon>Haloglomus</taxon>
    </lineage>
</organism>
<dbReference type="PANTHER" id="PTHR46558">
    <property type="entry name" value="TRACRIPTIONAL REGULATORY PROTEIN-RELATED-RELATED"/>
    <property type="match status" value="1"/>
</dbReference>
<dbReference type="Proteomes" id="UP000319894">
    <property type="component" value="Unassembled WGS sequence"/>
</dbReference>
<dbReference type="SUPFAM" id="SSF47413">
    <property type="entry name" value="lambda repressor-like DNA-binding domains"/>
    <property type="match status" value="1"/>
</dbReference>
<dbReference type="Pfam" id="PF01381">
    <property type="entry name" value="HTH_3"/>
    <property type="match status" value="1"/>
</dbReference>
<protein>
    <submittedName>
        <fullName evidence="3">Transcriptional regulator</fullName>
    </submittedName>
</protein>
<proteinExistence type="predicted"/>
<dbReference type="SMART" id="SM00530">
    <property type="entry name" value="HTH_XRE"/>
    <property type="match status" value="1"/>
</dbReference>
<dbReference type="PANTHER" id="PTHR46558:SF4">
    <property type="entry name" value="DNA-BIDING PHAGE PROTEIN"/>
    <property type="match status" value="1"/>
</dbReference>
<dbReference type="InterPro" id="IPR001387">
    <property type="entry name" value="Cro/C1-type_HTH"/>
</dbReference>
<dbReference type="PROSITE" id="PS50943">
    <property type="entry name" value="HTH_CROC1"/>
    <property type="match status" value="1"/>
</dbReference>
<dbReference type="AlphaFoldDB" id="A0A554NG25"/>
<evidence type="ECO:0000256" key="1">
    <source>
        <dbReference type="ARBA" id="ARBA00023125"/>
    </source>
</evidence>
<gene>
    <name evidence="3" type="ORF">DP107_03060</name>
</gene>
<dbReference type="CDD" id="cd00093">
    <property type="entry name" value="HTH_XRE"/>
    <property type="match status" value="1"/>
</dbReference>
<evidence type="ECO:0000259" key="2">
    <source>
        <dbReference type="PROSITE" id="PS50943"/>
    </source>
</evidence>
<dbReference type="InParanoid" id="A0A554NG25"/>
<sequence>MKNSLKQLREQYGLSQRALAAQLEVTRQTINAIEGDRYDPSAELVFKLAHFFECSVEDVFHPDVGLDTTVSEVD</sequence>
<dbReference type="EMBL" id="QMDX01000001">
    <property type="protein sequence ID" value="TSD16308.1"/>
    <property type="molecule type" value="Genomic_DNA"/>
</dbReference>
<keyword evidence="4" id="KW-1185">Reference proteome</keyword>
<evidence type="ECO:0000313" key="4">
    <source>
        <dbReference type="Proteomes" id="UP000319894"/>
    </source>
</evidence>
<dbReference type="GO" id="GO:0003677">
    <property type="term" value="F:DNA binding"/>
    <property type="evidence" value="ECO:0007669"/>
    <property type="project" value="UniProtKB-KW"/>
</dbReference>
<reference evidence="3 4" key="1">
    <citation type="submission" date="2018-06" db="EMBL/GenBank/DDBJ databases">
        <title>Natronomonas sp. F16-60 a new haloarchaeon isolated from a solar saltern of Isla Cristina, Huelva, Spain.</title>
        <authorList>
            <person name="Duran-Viseras A."/>
            <person name="Sanchez-Porro C."/>
            <person name="Ventosa A."/>
        </authorList>
    </citation>
    <scope>NUCLEOTIDE SEQUENCE [LARGE SCALE GENOMIC DNA]</scope>
    <source>
        <strain evidence="3 4">F16-60</strain>
    </source>
</reference>
<dbReference type="InterPro" id="IPR010982">
    <property type="entry name" value="Lambda_DNA-bd_dom_sf"/>
</dbReference>
<feature type="domain" description="HTH cro/C1-type" evidence="2">
    <location>
        <begin position="5"/>
        <end position="59"/>
    </location>
</feature>
<dbReference type="RefSeq" id="WP_144260641.1">
    <property type="nucleotide sequence ID" value="NZ_QMDX01000001.1"/>
</dbReference>
<accession>A0A554NG25</accession>
<comment type="caution">
    <text evidence="3">The sequence shown here is derived from an EMBL/GenBank/DDBJ whole genome shotgun (WGS) entry which is preliminary data.</text>
</comment>
<evidence type="ECO:0000313" key="3">
    <source>
        <dbReference type="EMBL" id="TSD16308.1"/>
    </source>
</evidence>
<name>A0A554NG25_9EURY</name>
<dbReference type="OrthoDB" id="67699at2157"/>
<dbReference type="Gene3D" id="1.10.260.40">
    <property type="entry name" value="lambda repressor-like DNA-binding domains"/>
    <property type="match status" value="1"/>
</dbReference>